<dbReference type="InterPro" id="IPR020568">
    <property type="entry name" value="Ribosomal_Su5_D2-typ_SF"/>
</dbReference>
<comment type="pathway">
    <text evidence="1 13">Amino-acid biosynthesis; L-threonine biosynthesis; L-threonine from L-aspartate: step 4/5.</text>
</comment>
<dbReference type="EC" id="2.7.1.39" evidence="3 13"/>
<evidence type="ECO:0000256" key="9">
    <source>
        <dbReference type="ARBA" id="ARBA00022777"/>
    </source>
</evidence>
<feature type="binding site" evidence="13">
    <location>
        <begin position="85"/>
        <end position="95"/>
    </location>
    <ligand>
        <name>ATP</name>
        <dbReference type="ChEBI" id="CHEBI:30616"/>
    </ligand>
</feature>
<dbReference type="InterPro" id="IPR013750">
    <property type="entry name" value="GHMP_kinase_C_dom"/>
</dbReference>
<dbReference type="SUPFAM" id="SSF54211">
    <property type="entry name" value="Ribosomal protein S5 domain 2-like"/>
    <property type="match status" value="1"/>
</dbReference>
<name>A0A1C5JT77_9ACTN</name>
<evidence type="ECO:0000313" key="16">
    <source>
        <dbReference type="EMBL" id="SCG73774.1"/>
    </source>
</evidence>
<accession>A0A1C5JT77</accession>
<keyword evidence="6 13" id="KW-0808">Transferase</keyword>
<evidence type="ECO:0000313" key="17">
    <source>
        <dbReference type="Proteomes" id="UP000199360"/>
    </source>
</evidence>
<dbReference type="GO" id="GO:0005737">
    <property type="term" value="C:cytoplasm"/>
    <property type="evidence" value="ECO:0007669"/>
    <property type="project" value="UniProtKB-SubCell"/>
</dbReference>
<proteinExistence type="inferred from homology"/>
<evidence type="ECO:0000256" key="2">
    <source>
        <dbReference type="ARBA" id="ARBA00007370"/>
    </source>
</evidence>
<dbReference type="NCBIfam" id="TIGR00191">
    <property type="entry name" value="thrB"/>
    <property type="match status" value="1"/>
</dbReference>
<dbReference type="PIRSF" id="PIRSF000676">
    <property type="entry name" value="Homoser_kin"/>
    <property type="match status" value="1"/>
</dbReference>
<dbReference type="Gene3D" id="3.30.70.890">
    <property type="entry name" value="GHMP kinase, C-terminal domain"/>
    <property type="match status" value="1"/>
</dbReference>
<evidence type="ECO:0000256" key="4">
    <source>
        <dbReference type="ARBA" id="ARBA00017858"/>
    </source>
</evidence>
<comment type="subcellular location">
    <subcellularLocation>
        <location evidence="13">Cytoplasm</location>
    </subcellularLocation>
</comment>
<keyword evidence="9 13" id="KW-0418">Kinase</keyword>
<evidence type="ECO:0000256" key="6">
    <source>
        <dbReference type="ARBA" id="ARBA00022679"/>
    </source>
</evidence>
<dbReference type="EMBL" id="FMDM01000013">
    <property type="protein sequence ID" value="SCG73774.1"/>
    <property type="molecule type" value="Genomic_DNA"/>
</dbReference>
<dbReference type="PANTHER" id="PTHR20861">
    <property type="entry name" value="HOMOSERINE/4-DIPHOSPHOCYTIDYL-2-C-METHYL-D-ERYTHRITOL KINASE"/>
    <property type="match status" value="1"/>
</dbReference>
<gene>
    <name evidence="13" type="primary">thrB</name>
    <name evidence="16" type="ORF">GA0070213_113174</name>
</gene>
<dbReference type="AlphaFoldDB" id="A0A1C5JT77"/>
<dbReference type="PANTHER" id="PTHR20861:SF1">
    <property type="entry name" value="HOMOSERINE KINASE"/>
    <property type="match status" value="1"/>
</dbReference>
<keyword evidence="5 13" id="KW-0028">Amino-acid biosynthesis</keyword>
<evidence type="ECO:0000256" key="11">
    <source>
        <dbReference type="ARBA" id="ARBA00049375"/>
    </source>
</evidence>
<dbReference type="Gene3D" id="3.30.230.10">
    <property type="match status" value="1"/>
</dbReference>
<feature type="domain" description="GHMP kinase N-terminal" evidence="14">
    <location>
        <begin position="57"/>
        <end position="141"/>
    </location>
</feature>
<dbReference type="InterPro" id="IPR006204">
    <property type="entry name" value="GHMP_kinase_N_dom"/>
</dbReference>
<comment type="catalytic activity">
    <reaction evidence="11 13">
        <text>L-homoserine + ATP = O-phospho-L-homoserine + ADP + H(+)</text>
        <dbReference type="Rhea" id="RHEA:13985"/>
        <dbReference type="ChEBI" id="CHEBI:15378"/>
        <dbReference type="ChEBI" id="CHEBI:30616"/>
        <dbReference type="ChEBI" id="CHEBI:57476"/>
        <dbReference type="ChEBI" id="CHEBI:57590"/>
        <dbReference type="ChEBI" id="CHEBI:456216"/>
        <dbReference type="EC" id="2.7.1.39"/>
    </reaction>
</comment>
<evidence type="ECO:0000259" key="14">
    <source>
        <dbReference type="Pfam" id="PF00288"/>
    </source>
</evidence>
<dbReference type="Pfam" id="PF00288">
    <property type="entry name" value="GHMP_kinases_N"/>
    <property type="match status" value="1"/>
</dbReference>
<dbReference type="InterPro" id="IPR014721">
    <property type="entry name" value="Ribsml_uS5_D2-typ_fold_subgr"/>
</dbReference>
<keyword evidence="10 13" id="KW-0067">ATP-binding</keyword>
<dbReference type="GO" id="GO:0005524">
    <property type="term" value="F:ATP binding"/>
    <property type="evidence" value="ECO:0007669"/>
    <property type="project" value="UniProtKB-UniRule"/>
</dbReference>
<comment type="function">
    <text evidence="12 13">Catalyzes the ATP-dependent phosphorylation of L-homoserine to L-homoserine phosphate.</text>
</comment>
<evidence type="ECO:0000256" key="5">
    <source>
        <dbReference type="ARBA" id="ARBA00022605"/>
    </source>
</evidence>
<dbReference type="GO" id="GO:0009088">
    <property type="term" value="P:threonine biosynthetic process"/>
    <property type="evidence" value="ECO:0007669"/>
    <property type="project" value="UniProtKB-UniRule"/>
</dbReference>
<keyword evidence="17" id="KW-1185">Reference proteome</keyword>
<dbReference type="GO" id="GO:0004413">
    <property type="term" value="F:homoserine kinase activity"/>
    <property type="evidence" value="ECO:0007669"/>
    <property type="project" value="UniProtKB-UniRule"/>
</dbReference>
<feature type="domain" description="GHMP kinase C-terminal" evidence="15">
    <location>
        <begin position="220"/>
        <end position="260"/>
    </location>
</feature>
<evidence type="ECO:0000259" key="15">
    <source>
        <dbReference type="Pfam" id="PF08544"/>
    </source>
</evidence>
<keyword evidence="8 13" id="KW-0547">Nucleotide-binding</keyword>
<dbReference type="STRING" id="745366.GA0070213_113174"/>
<dbReference type="Pfam" id="PF08544">
    <property type="entry name" value="GHMP_kinases_C"/>
    <property type="match status" value="1"/>
</dbReference>
<sequence length="291" mass="29560">MRVRVPATSANLGPGFDALGLALGRHDDVTAEVTDGGVRVVVTGEGAGELPSDDRHLVVTAMRAAFDLLGGQPAGLALECVNRIPQARGLGSSSAAIVAGVLAARALVPDGEGRMDDEAALRLAAELEGHPDNVAPCLLGGFTIAWTEPTGARAVSLPVAPGVRPTAFVPAERGLTSVARAALPATVPHADAASNAGRAALLVHALTADPGLLLPATVDRLHQEQRAPGMPGTAKLVAELREAGVAAVVSGAGPTVLALSDVPARFGAGTDWRRWELPTDVSGARVFRGRL</sequence>
<dbReference type="SUPFAM" id="SSF55060">
    <property type="entry name" value="GHMP Kinase, C-terminal domain"/>
    <property type="match status" value="1"/>
</dbReference>
<evidence type="ECO:0000256" key="13">
    <source>
        <dbReference type="HAMAP-Rule" id="MF_00384"/>
    </source>
</evidence>
<reference evidence="17" key="1">
    <citation type="submission" date="2016-06" db="EMBL/GenBank/DDBJ databases">
        <authorList>
            <person name="Varghese N."/>
            <person name="Submissions Spin"/>
        </authorList>
    </citation>
    <scope>NUCLEOTIDE SEQUENCE [LARGE SCALE GENOMIC DNA]</scope>
    <source>
        <strain evidence="17">DSM 45647</strain>
    </source>
</reference>
<protein>
    <recommendedName>
        <fullName evidence="4 13">Homoserine kinase</fullName>
        <shortName evidence="13">HK</shortName>
        <shortName evidence="13">HSK</shortName>
        <ecNumber evidence="3 13">2.7.1.39</ecNumber>
    </recommendedName>
</protein>
<dbReference type="PROSITE" id="PS00627">
    <property type="entry name" value="GHMP_KINASES_ATP"/>
    <property type="match status" value="1"/>
</dbReference>
<dbReference type="InterPro" id="IPR006203">
    <property type="entry name" value="GHMP_knse_ATP-bd_CS"/>
</dbReference>
<evidence type="ECO:0000256" key="3">
    <source>
        <dbReference type="ARBA" id="ARBA00012078"/>
    </source>
</evidence>
<organism evidence="16 17">
    <name type="scientific">Micromonospora humi</name>
    <dbReference type="NCBI Taxonomy" id="745366"/>
    <lineage>
        <taxon>Bacteria</taxon>
        <taxon>Bacillati</taxon>
        <taxon>Actinomycetota</taxon>
        <taxon>Actinomycetes</taxon>
        <taxon>Micromonosporales</taxon>
        <taxon>Micromonosporaceae</taxon>
        <taxon>Micromonospora</taxon>
    </lineage>
</organism>
<dbReference type="PRINTS" id="PR00958">
    <property type="entry name" value="HOMSERKINASE"/>
</dbReference>
<dbReference type="Proteomes" id="UP000199360">
    <property type="component" value="Unassembled WGS sequence"/>
</dbReference>
<comment type="similarity">
    <text evidence="2 13">Belongs to the GHMP kinase family. Homoserine kinase subfamily.</text>
</comment>
<keyword evidence="7 13" id="KW-0791">Threonine biosynthesis</keyword>
<dbReference type="HAMAP" id="MF_00384">
    <property type="entry name" value="Homoser_kinase"/>
    <property type="match status" value="1"/>
</dbReference>
<dbReference type="UniPathway" id="UPA00050">
    <property type="reaction ID" value="UER00064"/>
</dbReference>
<evidence type="ECO:0000256" key="10">
    <source>
        <dbReference type="ARBA" id="ARBA00022840"/>
    </source>
</evidence>
<dbReference type="InterPro" id="IPR036554">
    <property type="entry name" value="GHMP_kinase_C_sf"/>
</dbReference>
<keyword evidence="13" id="KW-0963">Cytoplasm</keyword>
<evidence type="ECO:0000256" key="8">
    <source>
        <dbReference type="ARBA" id="ARBA00022741"/>
    </source>
</evidence>
<evidence type="ECO:0000256" key="7">
    <source>
        <dbReference type="ARBA" id="ARBA00022697"/>
    </source>
</evidence>
<dbReference type="InterPro" id="IPR000870">
    <property type="entry name" value="Homoserine_kinase"/>
</dbReference>
<evidence type="ECO:0000256" key="1">
    <source>
        <dbReference type="ARBA" id="ARBA00005015"/>
    </source>
</evidence>
<evidence type="ECO:0000256" key="12">
    <source>
        <dbReference type="ARBA" id="ARBA00049954"/>
    </source>
</evidence>